<reference evidence="3" key="1">
    <citation type="journal article" date="2012" name="Nat. Genet.">
        <title>Whole-genome sequence of Schistosoma haematobium.</title>
        <authorList>
            <person name="Young N.D."/>
            <person name="Jex A.R."/>
            <person name="Li B."/>
            <person name="Liu S."/>
            <person name="Yang L."/>
            <person name="Xiong Z."/>
            <person name="Li Y."/>
            <person name="Cantacessi C."/>
            <person name="Hall R.S."/>
            <person name="Xu X."/>
            <person name="Chen F."/>
            <person name="Wu X."/>
            <person name="Zerlotini A."/>
            <person name="Oliveira G."/>
            <person name="Hofmann A."/>
            <person name="Zhang G."/>
            <person name="Fang X."/>
            <person name="Kang Y."/>
            <person name="Campbell B.E."/>
            <person name="Loukas A."/>
            <person name="Ranganathan S."/>
            <person name="Rollinson D."/>
            <person name="Rinaldi G."/>
            <person name="Brindley P.J."/>
            <person name="Yang H."/>
            <person name="Wang J."/>
            <person name="Wang J."/>
            <person name="Gasser R.B."/>
        </authorList>
    </citation>
    <scope>NUCLEOTIDE SEQUENCE</scope>
</reference>
<reference evidence="3" key="2">
    <citation type="journal article" date="2019" name="Gigascience">
        <title>High-quality Schistosoma haematobium genome achieved by single-molecule and long-range sequencing.</title>
        <authorList>
            <person name="Stroehlein A.J."/>
            <person name="Korhonen P.K."/>
            <person name="Chong T.M."/>
            <person name="Lim Y.L."/>
            <person name="Chan K.G."/>
            <person name="Webster B."/>
            <person name="Rollinson D."/>
            <person name="Brindley P.J."/>
            <person name="Gasser R.B."/>
            <person name="Young N.D."/>
        </authorList>
    </citation>
    <scope>NUCLEOTIDE SEQUENCE</scope>
</reference>
<name>A0A922LIQ6_SCHHA</name>
<feature type="chain" id="PRO_5037737501" evidence="2">
    <location>
        <begin position="23"/>
        <end position="122"/>
    </location>
</feature>
<sequence length="122" mass="13656">MLMNNSWLLLAIIAVFAVFVQSDYQPYVVPDDMLPYVFYDKCYRPDTGKPNEAIAQQNLISNEGSNKIKANLAGTTLTKKKPGKRTKKNSNGNQGKGPKRNSNGNQGKGPKRNSNVRNKRRQ</sequence>
<reference evidence="3" key="4">
    <citation type="journal article" date="2022" name="PLoS Pathog.">
        <title>Chromosome-level genome of Schistosoma haematobium underpins genome-wide explorations of molecular variation.</title>
        <authorList>
            <person name="Stroehlein A.J."/>
            <person name="Korhonen P.K."/>
            <person name="Lee V.V."/>
            <person name="Ralph S.A."/>
            <person name="Mentink-Kane M."/>
            <person name="You H."/>
            <person name="McManus D.P."/>
            <person name="Tchuente L.T."/>
            <person name="Stothard J.R."/>
            <person name="Kaur P."/>
            <person name="Dudchenko O."/>
            <person name="Aiden E.L."/>
            <person name="Yang B."/>
            <person name="Yang H."/>
            <person name="Emery A.M."/>
            <person name="Webster B.L."/>
            <person name="Brindley P.J."/>
            <person name="Rollinson D."/>
            <person name="Chang B.C.H."/>
            <person name="Gasser R.B."/>
            <person name="Young N.D."/>
        </authorList>
    </citation>
    <scope>NUCLEOTIDE SEQUENCE</scope>
</reference>
<organism evidence="3 4">
    <name type="scientific">Schistosoma haematobium</name>
    <name type="common">Blood fluke</name>
    <dbReference type="NCBI Taxonomy" id="6185"/>
    <lineage>
        <taxon>Eukaryota</taxon>
        <taxon>Metazoa</taxon>
        <taxon>Spiralia</taxon>
        <taxon>Lophotrochozoa</taxon>
        <taxon>Platyhelminthes</taxon>
        <taxon>Trematoda</taxon>
        <taxon>Digenea</taxon>
        <taxon>Strigeidida</taxon>
        <taxon>Schistosomatoidea</taxon>
        <taxon>Schistosomatidae</taxon>
        <taxon>Schistosoma</taxon>
    </lineage>
</organism>
<proteinExistence type="predicted"/>
<evidence type="ECO:0000313" key="4">
    <source>
        <dbReference type="Proteomes" id="UP000471633"/>
    </source>
</evidence>
<feature type="region of interest" description="Disordered" evidence="1">
    <location>
        <begin position="65"/>
        <end position="122"/>
    </location>
</feature>
<keyword evidence="2" id="KW-0732">Signal</keyword>
<evidence type="ECO:0000256" key="1">
    <source>
        <dbReference type="SAM" id="MobiDB-lite"/>
    </source>
</evidence>
<dbReference type="GeneID" id="75576314"/>
<feature type="compositionally biased region" description="Basic residues" evidence="1">
    <location>
        <begin position="78"/>
        <end position="88"/>
    </location>
</feature>
<dbReference type="Proteomes" id="UP000471633">
    <property type="component" value="Unassembled WGS sequence"/>
</dbReference>
<feature type="signal peptide" evidence="2">
    <location>
        <begin position="1"/>
        <end position="22"/>
    </location>
</feature>
<dbReference type="CTD" id="75576314"/>
<accession>A0A922LIQ6</accession>
<dbReference type="EMBL" id="AMPZ03000004">
    <property type="protein sequence ID" value="KAH9585994.1"/>
    <property type="molecule type" value="Genomic_DNA"/>
</dbReference>
<dbReference type="AlphaFoldDB" id="A0A922LIQ6"/>
<dbReference type="RefSeq" id="XP_051068535.1">
    <property type="nucleotide sequence ID" value="XM_051208134.1"/>
</dbReference>
<reference evidence="3" key="3">
    <citation type="submission" date="2021-06" db="EMBL/GenBank/DDBJ databases">
        <title>Chromosome-level genome assembly for S. haematobium.</title>
        <authorList>
            <person name="Stroehlein A.J."/>
        </authorList>
    </citation>
    <scope>NUCLEOTIDE SEQUENCE</scope>
</reference>
<dbReference type="KEGG" id="shx:MS3_00000322"/>
<keyword evidence="4" id="KW-1185">Reference proteome</keyword>
<comment type="caution">
    <text evidence="3">The sequence shown here is derived from an EMBL/GenBank/DDBJ whole genome shotgun (WGS) entry which is preliminary data.</text>
</comment>
<evidence type="ECO:0000313" key="3">
    <source>
        <dbReference type="EMBL" id="KAH9585994.1"/>
    </source>
</evidence>
<gene>
    <name evidence="3" type="ORF">MS3_00000322</name>
</gene>
<protein>
    <submittedName>
        <fullName evidence="3">Uncharacterized protein</fullName>
    </submittedName>
</protein>
<evidence type="ECO:0000256" key="2">
    <source>
        <dbReference type="SAM" id="SignalP"/>
    </source>
</evidence>